<evidence type="ECO:0000256" key="1">
    <source>
        <dbReference type="SAM" id="MobiDB-lite"/>
    </source>
</evidence>
<accession>A0A6J3QI00</accession>
<feature type="compositionally biased region" description="Gly residues" evidence="1">
    <location>
        <begin position="130"/>
        <end position="145"/>
    </location>
</feature>
<organism evidence="2 3">
    <name type="scientific">Tursiops truncatus</name>
    <name type="common">Atlantic bottle-nosed dolphin</name>
    <name type="synonym">Delphinus truncatus</name>
    <dbReference type="NCBI Taxonomy" id="9739"/>
    <lineage>
        <taxon>Eukaryota</taxon>
        <taxon>Metazoa</taxon>
        <taxon>Chordata</taxon>
        <taxon>Craniata</taxon>
        <taxon>Vertebrata</taxon>
        <taxon>Euteleostomi</taxon>
        <taxon>Mammalia</taxon>
        <taxon>Eutheria</taxon>
        <taxon>Laurasiatheria</taxon>
        <taxon>Artiodactyla</taxon>
        <taxon>Whippomorpha</taxon>
        <taxon>Cetacea</taxon>
        <taxon>Odontoceti</taxon>
        <taxon>Delphinidae</taxon>
        <taxon>Tursiops</taxon>
    </lineage>
</organism>
<gene>
    <name evidence="3" type="primary">LOC109550765</name>
</gene>
<feature type="region of interest" description="Disordered" evidence="1">
    <location>
        <begin position="1"/>
        <end position="43"/>
    </location>
</feature>
<dbReference type="AlphaFoldDB" id="A0A6J3QI00"/>
<protein>
    <submittedName>
        <fullName evidence="3">Collagen alpha-1(I) chain-like isoform X3</fullName>
    </submittedName>
</protein>
<name>A0A6J3QI00_TURTR</name>
<evidence type="ECO:0000313" key="2">
    <source>
        <dbReference type="Proteomes" id="UP000245320"/>
    </source>
</evidence>
<dbReference type="RefSeq" id="XP_033702036.1">
    <property type="nucleotide sequence ID" value="XM_033846145.1"/>
</dbReference>
<keyword evidence="2" id="KW-1185">Reference proteome</keyword>
<proteinExistence type="predicted"/>
<dbReference type="Proteomes" id="UP000245320">
    <property type="component" value="Chromosome 19"/>
</dbReference>
<reference evidence="3" key="1">
    <citation type="submission" date="2025-08" db="UniProtKB">
        <authorList>
            <consortium name="RefSeq"/>
        </authorList>
    </citation>
    <scope>IDENTIFICATION</scope>
    <source>
        <tissue evidence="3">Spleen</tissue>
    </source>
</reference>
<evidence type="ECO:0000313" key="3">
    <source>
        <dbReference type="RefSeq" id="XP_033702036.1"/>
    </source>
</evidence>
<sequence>MHARGGRTGSAEGRAGGDAGQRRRGGRGPGGGGGERGPRGRACLGPAARSCVQYVCLGGRPRASVRRGPRGPAQLRDCRSRSAPARLVPAGSCARPSDVNGGNGGCRRGFGLSQAESVAGRGREGPRRGSTGGGGPRGGGWGGRALAGPGPPRPEPGEWAGASGAGRVTSRRAAPPPVPRPVLSRAARLPDGSENAPRPPQPTLTPAASRDPKCQRPETCARGWRRCGQVLRRAVRESYWKPLWGMSYGVTRERQLCNKKTFPFCHQEWHQKPRSKCSALSLLANSVLEVLNINGLEKTIKQGGVRQARDPTR</sequence>
<feature type="region of interest" description="Disordered" evidence="1">
    <location>
        <begin position="61"/>
        <end position="217"/>
    </location>
</feature>